<evidence type="ECO:0000313" key="12">
    <source>
        <dbReference type="Proteomes" id="UP000324678"/>
    </source>
</evidence>
<dbReference type="SUPFAM" id="SSF56601">
    <property type="entry name" value="beta-lactamase/transpeptidase-like"/>
    <property type="match status" value="1"/>
</dbReference>
<organism evidence="11 12">
    <name type="scientific">Agromyces intestinalis</name>
    <dbReference type="NCBI Taxonomy" id="2592652"/>
    <lineage>
        <taxon>Bacteria</taxon>
        <taxon>Bacillati</taxon>
        <taxon>Actinomycetota</taxon>
        <taxon>Actinomycetes</taxon>
        <taxon>Micrococcales</taxon>
        <taxon>Microbacteriaceae</taxon>
        <taxon>Agromyces</taxon>
    </lineage>
</organism>
<dbReference type="GO" id="GO:0009252">
    <property type="term" value="P:peptidoglycan biosynthetic process"/>
    <property type="evidence" value="ECO:0007669"/>
    <property type="project" value="TreeGrafter"/>
</dbReference>
<keyword evidence="1" id="KW-0121">Carboxypeptidase</keyword>
<dbReference type="Gene3D" id="1.10.3810.10">
    <property type="entry name" value="Biosynthetic peptidoglycan transglycosylase-like"/>
    <property type="match status" value="1"/>
</dbReference>
<sequence length="894" mass="94628">MSAQNRSTSGVAIGVLGLVGMSALAGVLVTAAVTPALAVTGMAANNGISMFENLPGYLEIGELSEKTDIYATAPDGSPFKLASFYEDNREEVGWDQISQYVKDAAVAGEDPRFYEHGGIDIQGTVRAALNEYVIGGATQGGSSITQQYVKNVLVNNAVRKAKTEEEKEAAVDAAIETTPERKLKEMKYAISLEKKTSKDEILRGYLNIALFGGRVYGIQTAAQYYYTKNAADLTLPEAASLIAIVNNPEKFRLDNPESETNGANTIDEETGEVVPYAATKQRRDYILDEMLKYGKITQAEHDEAIATPIAPVINPPSTGCQTAGGSAYFCDYVKNVILNYYDDPTTPDVDEGAEMLKQEGLQVYTTIDLELQSRAEQAINENVPYVDERFDVGAVATTVQPGTGRILAMAQNKLYSQEQEVLDADPGHSAINLSTDFAYGGSSGFQPGSTFKVFTLGEWLNEGHSLRESFNGNRRTFTSFPGMCDGSTWTGAFNPLNDDATIASNAVDATKYSVNSSFMAMAQQLQLCKIKDTAQAFGVKRADGLELGQRFAYEDDGTPAKNPDGTRALDPNAQFQPSAVLGTEEVAPVTMAAAFAGIANNGYTCTPIAIDRIETKDGVEITPPASNCQQSVTPEVAHAMEYAMAQTFNGGTASASNTGTGVPHIGKTGTTDNAFDTWMVGSSTTAATAVWVGNITGGDYRTNLRTVSFDSGSAATARHRIWPMIMELADNKYGGSEFPEPDPSAFRQVLIDIPQVTGLTFDAAKQALETAGFVVEDGGQQDSNLPAGQVSGTDPSGQAGRGTTIRVFTSNGQGTTVPDLTGLTAQNAKAALDQAGLKMRGNGKPDQVVVSQDPPAGSGARRGATVNVEFGDPDGDDGGDGDDNPPADGNGNNG</sequence>
<evidence type="ECO:0000256" key="2">
    <source>
        <dbReference type="ARBA" id="ARBA00022670"/>
    </source>
</evidence>
<dbReference type="AlphaFoldDB" id="A0A5C1YDE7"/>
<dbReference type="Pfam" id="PF03793">
    <property type="entry name" value="PASTA"/>
    <property type="match status" value="2"/>
</dbReference>
<evidence type="ECO:0000256" key="9">
    <source>
        <dbReference type="SAM" id="MobiDB-lite"/>
    </source>
</evidence>
<feature type="region of interest" description="Disordered" evidence="9">
    <location>
        <begin position="778"/>
        <end position="803"/>
    </location>
</feature>
<dbReference type="InterPro" id="IPR050396">
    <property type="entry name" value="Glycosyltr_51/Transpeptidase"/>
</dbReference>
<evidence type="ECO:0000256" key="1">
    <source>
        <dbReference type="ARBA" id="ARBA00022645"/>
    </source>
</evidence>
<evidence type="ECO:0000256" key="5">
    <source>
        <dbReference type="ARBA" id="ARBA00022801"/>
    </source>
</evidence>
<dbReference type="InterPro" id="IPR001460">
    <property type="entry name" value="PCN-bd_Tpept"/>
</dbReference>
<keyword evidence="12" id="KW-1185">Reference proteome</keyword>
<dbReference type="InterPro" id="IPR012338">
    <property type="entry name" value="Beta-lactam/transpept-like"/>
</dbReference>
<dbReference type="GO" id="GO:0030288">
    <property type="term" value="C:outer membrane-bounded periplasmic space"/>
    <property type="evidence" value="ECO:0007669"/>
    <property type="project" value="TreeGrafter"/>
</dbReference>
<dbReference type="InterPro" id="IPR023346">
    <property type="entry name" value="Lysozyme-like_dom_sf"/>
</dbReference>
<keyword evidence="5" id="KW-0378">Hydrolase</keyword>
<evidence type="ECO:0000256" key="7">
    <source>
        <dbReference type="ARBA" id="ARBA00034000"/>
    </source>
</evidence>
<dbReference type="Gene3D" id="3.30.10.20">
    <property type="match status" value="2"/>
</dbReference>
<dbReference type="SUPFAM" id="SSF54184">
    <property type="entry name" value="Penicillin-binding protein 2x (pbp-2x), c-terminal domain"/>
    <property type="match status" value="1"/>
</dbReference>
<dbReference type="PROSITE" id="PS51178">
    <property type="entry name" value="PASTA"/>
    <property type="match status" value="2"/>
</dbReference>
<keyword evidence="4" id="KW-0808">Transferase</keyword>
<dbReference type="GO" id="GO:0006508">
    <property type="term" value="P:proteolysis"/>
    <property type="evidence" value="ECO:0007669"/>
    <property type="project" value="UniProtKB-KW"/>
</dbReference>
<keyword evidence="3" id="KW-0328">Glycosyltransferase</keyword>
<dbReference type="EMBL" id="CP043505">
    <property type="protein sequence ID" value="QEO13658.1"/>
    <property type="molecule type" value="Genomic_DNA"/>
</dbReference>
<protein>
    <submittedName>
        <fullName evidence="11">PASTA domain-containing protein</fullName>
    </submittedName>
</protein>
<accession>A0A5C1YDE7</accession>
<dbReference type="GO" id="GO:0008658">
    <property type="term" value="F:penicillin binding"/>
    <property type="evidence" value="ECO:0007669"/>
    <property type="project" value="InterPro"/>
</dbReference>
<dbReference type="InterPro" id="IPR001264">
    <property type="entry name" value="Glyco_trans_51"/>
</dbReference>
<keyword evidence="6" id="KW-0511">Multifunctional enzyme</keyword>
<dbReference type="InterPro" id="IPR036950">
    <property type="entry name" value="PBP_transglycosylase"/>
</dbReference>
<dbReference type="PANTHER" id="PTHR32282:SF33">
    <property type="entry name" value="PEPTIDOGLYCAN GLYCOSYLTRANSFERASE"/>
    <property type="match status" value="1"/>
</dbReference>
<proteinExistence type="predicted"/>
<comment type="catalytic activity">
    <reaction evidence="8">
        <text>[GlcNAc-(1-&gt;4)-Mur2Ac(oyl-L-Ala-gamma-D-Glu-L-Lys-D-Ala-D-Ala)](n)-di-trans,octa-cis-undecaprenyl diphosphate + beta-D-GlcNAc-(1-&gt;4)-Mur2Ac(oyl-L-Ala-gamma-D-Glu-L-Lys-D-Ala-D-Ala)-di-trans,octa-cis-undecaprenyl diphosphate = [GlcNAc-(1-&gt;4)-Mur2Ac(oyl-L-Ala-gamma-D-Glu-L-Lys-D-Ala-D-Ala)](n+1)-di-trans,octa-cis-undecaprenyl diphosphate + di-trans,octa-cis-undecaprenyl diphosphate + H(+)</text>
        <dbReference type="Rhea" id="RHEA:23708"/>
        <dbReference type="Rhea" id="RHEA-COMP:9602"/>
        <dbReference type="Rhea" id="RHEA-COMP:9603"/>
        <dbReference type="ChEBI" id="CHEBI:15378"/>
        <dbReference type="ChEBI" id="CHEBI:58405"/>
        <dbReference type="ChEBI" id="CHEBI:60033"/>
        <dbReference type="ChEBI" id="CHEBI:78435"/>
        <dbReference type="EC" id="2.4.99.28"/>
    </reaction>
</comment>
<dbReference type="GO" id="GO:0009002">
    <property type="term" value="F:serine-type D-Ala-D-Ala carboxypeptidase activity"/>
    <property type="evidence" value="ECO:0007669"/>
    <property type="project" value="UniProtKB-EC"/>
</dbReference>
<feature type="domain" description="PASTA" evidence="10">
    <location>
        <begin position="747"/>
        <end position="809"/>
    </location>
</feature>
<dbReference type="PANTHER" id="PTHR32282">
    <property type="entry name" value="BINDING PROTEIN TRANSPEPTIDASE, PUTATIVE-RELATED"/>
    <property type="match status" value="1"/>
</dbReference>
<feature type="region of interest" description="Disordered" evidence="9">
    <location>
        <begin position="839"/>
        <end position="894"/>
    </location>
</feature>
<evidence type="ECO:0000256" key="8">
    <source>
        <dbReference type="ARBA" id="ARBA00049902"/>
    </source>
</evidence>
<keyword evidence="2" id="KW-0645">Protease</keyword>
<dbReference type="Gene3D" id="3.40.710.10">
    <property type="entry name" value="DD-peptidase/beta-lactamase superfamily"/>
    <property type="match status" value="1"/>
</dbReference>
<reference evidence="11 12" key="1">
    <citation type="submission" date="2019-09" db="EMBL/GenBank/DDBJ databases">
        <title>Genome sequencing of strain KACC 19306.</title>
        <authorList>
            <person name="Heo J."/>
            <person name="Kim S.-J."/>
            <person name="Kim J.-S."/>
            <person name="Hong S.-B."/>
            <person name="Kwon S.-W."/>
        </authorList>
    </citation>
    <scope>NUCLEOTIDE SEQUENCE [LARGE SCALE GENOMIC DNA]</scope>
    <source>
        <strain evidence="11 12">KACC 19306</strain>
    </source>
</reference>
<feature type="compositionally biased region" description="Acidic residues" evidence="9">
    <location>
        <begin position="871"/>
        <end position="885"/>
    </location>
</feature>
<dbReference type="Proteomes" id="UP000324678">
    <property type="component" value="Chromosome"/>
</dbReference>
<evidence type="ECO:0000313" key="11">
    <source>
        <dbReference type="EMBL" id="QEO13658.1"/>
    </source>
</evidence>
<dbReference type="SUPFAM" id="SSF53955">
    <property type="entry name" value="Lysozyme-like"/>
    <property type="match status" value="1"/>
</dbReference>
<evidence type="ECO:0000256" key="3">
    <source>
        <dbReference type="ARBA" id="ARBA00022676"/>
    </source>
</evidence>
<evidence type="ECO:0000256" key="6">
    <source>
        <dbReference type="ARBA" id="ARBA00023268"/>
    </source>
</evidence>
<feature type="domain" description="PASTA" evidence="10">
    <location>
        <begin position="811"/>
        <end position="872"/>
    </location>
</feature>
<dbReference type="OrthoDB" id="9766909at2"/>
<dbReference type="Pfam" id="PF00905">
    <property type="entry name" value="Transpeptidase"/>
    <property type="match status" value="1"/>
</dbReference>
<dbReference type="Pfam" id="PF00912">
    <property type="entry name" value="Transgly"/>
    <property type="match status" value="1"/>
</dbReference>
<dbReference type="SMART" id="SM00740">
    <property type="entry name" value="PASTA"/>
    <property type="match status" value="2"/>
</dbReference>
<gene>
    <name evidence="11" type="ORF">FLP10_03895</name>
</gene>
<feature type="compositionally biased region" description="Polar residues" evidence="9">
    <location>
        <begin position="780"/>
        <end position="796"/>
    </location>
</feature>
<dbReference type="InterPro" id="IPR005543">
    <property type="entry name" value="PASTA_dom"/>
</dbReference>
<dbReference type="RefSeq" id="WP_149159681.1">
    <property type="nucleotide sequence ID" value="NZ_CP043505.1"/>
</dbReference>
<name>A0A5C1YDE7_9MICO</name>
<evidence type="ECO:0000256" key="4">
    <source>
        <dbReference type="ARBA" id="ARBA00022679"/>
    </source>
</evidence>
<dbReference type="GO" id="GO:0008955">
    <property type="term" value="F:peptidoglycan glycosyltransferase activity"/>
    <property type="evidence" value="ECO:0007669"/>
    <property type="project" value="UniProtKB-EC"/>
</dbReference>
<dbReference type="KEGG" id="ail:FLP10_03895"/>
<dbReference type="CDD" id="cd06577">
    <property type="entry name" value="PASTA_pknB"/>
    <property type="match status" value="2"/>
</dbReference>
<comment type="catalytic activity">
    <reaction evidence="7">
        <text>Preferential cleavage: (Ac)2-L-Lys-D-Ala-|-D-Ala. Also transpeptidation of peptidyl-alanyl moieties that are N-acyl substituents of D-alanine.</text>
        <dbReference type="EC" id="3.4.16.4"/>
    </reaction>
</comment>
<evidence type="ECO:0000259" key="10">
    <source>
        <dbReference type="PROSITE" id="PS51178"/>
    </source>
</evidence>